<evidence type="ECO:0000256" key="1">
    <source>
        <dbReference type="SAM" id="Phobius"/>
    </source>
</evidence>
<keyword evidence="3" id="KW-1185">Reference proteome</keyword>
<reference evidence="2" key="1">
    <citation type="submission" date="2020-09" db="EMBL/GenBank/DDBJ databases">
        <title>A novel bacterium of genus Paenibacillus, isolated from South China Sea.</title>
        <authorList>
            <person name="Huang H."/>
            <person name="Mo K."/>
            <person name="Hu Y."/>
        </authorList>
    </citation>
    <scope>NUCLEOTIDE SEQUENCE</scope>
    <source>
        <strain evidence="2">IB182496</strain>
    </source>
</reference>
<dbReference type="Proteomes" id="UP000621560">
    <property type="component" value="Unassembled WGS sequence"/>
</dbReference>
<proteinExistence type="predicted"/>
<comment type="caution">
    <text evidence="2">The sequence shown here is derived from an EMBL/GenBank/DDBJ whole genome shotgun (WGS) entry which is preliminary data.</text>
</comment>
<keyword evidence="1" id="KW-0812">Transmembrane</keyword>
<accession>A0A927GT27</accession>
<keyword evidence="1" id="KW-1133">Transmembrane helix</keyword>
<evidence type="ECO:0000313" key="3">
    <source>
        <dbReference type="Proteomes" id="UP000621560"/>
    </source>
</evidence>
<gene>
    <name evidence="2" type="ORF">IDH44_17020</name>
</gene>
<feature type="transmembrane region" description="Helical" evidence="1">
    <location>
        <begin position="6"/>
        <end position="26"/>
    </location>
</feature>
<sequence>MDPMLFPITSIIVFVVLLLIMLKPLARRTYMELLAFAFLLVLAGGILIFANHAEGSDSTGAFMGYNLLWIGLYTGAAALFKR</sequence>
<protein>
    <submittedName>
        <fullName evidence="2">Uncharacterized protein</fullName>
    </submittedName>
</protein>
<feature type="transmembrane region" description="Helical" evidence="1">
    <location>
        <begin position="33"/>
        <end position="50"/>
    </location>
</feature>
<dbReference type="RefSeq" id="WP_190919697.1">
    <property type="nucleotide sequence ID" value="NZ_JACXIZ010000028.1"/>
</dbReference>
<evidence type="ECO:0000313" key="2">
    <source>
        <dbReference type="EMBL" id="MBD2846901.1"/>
    </source>
</evidence>
<dbReference type="EMBL" id="JACXIZ010000028">
    <property type="protein sequence ID" value="MBD2846901.1"/>
    <property type="molecule type" value="Genomic_DNA"/>
</dbReference>
<feature type="transmembrane region" description="Helical" evidence="1">
    <location>
        <begin position="62"/>
        <end position="80"/>
    </location>
</feature>
<dbReference type="AlphaFoldDB" id="A0A927GT27"/>
<keyword evidence="1" id="KW-0472">Membrane</keyword>
<organism evidence="2 3">
    <name type="scientific">Paenibacillus sabuli</name>
    <dbReference type="NCBI Taxonomy" id="2772509"/>
    <lineage>
        <taxon>Bacteria</taxon>
        <taxon>Bacillati</taxon>
        <taxon>Bacillota</taxon>
        <taxon>Bacilli</taxon>
        <taxon>Bacillales</taxon>
        <taxon>Paenibacillaceae</taxon>
        <taxon>Paenibacillus</taxon>
    </lineage>
</organism>
<name>A0A927GT27_9BACL</name>